<dbReference type="Proteomes" id="UP000067625">
    <property type="component" value="Chromosome"/>
</dbReference>
<protein>
    <submittedName>
        <fullName evidence="1">Uncharacterized protein</fullName>
    </submittedName>
</protein>
<accession>A0A0M4FNN6</accession>
<sequence>MGWIFNHILKGCNIVYPSCAVPYDLKRETLCQVQPWVHYGLNEAQFTSVPHAMTEVAAIAYLMGKGYDPRTAHRIVESWEVNEVFYL</sequence>
<reference evidence="2" key="1">
    <citation type="submission" date="2015-08" db="EMBL/GenBank/DDBJ databases">
        <title>Genome sequencing project for genomic taxonomy and phylogenomics of Bacillus-like bacteria.</title>
        <authorList>
            <person name="Liu B."/>
            <person name="Wang J."/>
            <person name="Zhu Y."/>
            <person name="Liu G."/>
            <person name="Chen Q."/>
            <person name="Chen Z."/>
            <person name="Lan J."/>
            <person name="Che J."/>
            <person name="Ge C."/>
            <person name="Shi H."/>
            <person name="Pan Z."/>
            <person name="Liu X."/>
        </authorList>
    </citation>
    <scope>NUCLEOTIDE SEQUENCE [LARGE SCALE GENOMIC DNA]</scope>
    <source>
        <strain evidence="2">FJAT-4402</strain>
    </source>
</reference>
<evidence type="ECO:0000313" key="2">
    <source>
        <dbReference type="Proteomes" id="UP000067625"/>
    </source>
</evidence>
<name>A0A0M4FNN6_9BACI</name>
<keyword evidence="2" id="KW-1185">Reference proteome</keyword>
<dbReference type="AlphaFoldDB" id="A0A0M4FNN6"/>
<dbReference type="OrthoDB" id="2875117at2"/>
<organism evidence="1 2">
    <name type="scientific">Bacillus gobiensis</name>
    <dbReference type="NCBI Taxonomy" id="1441095"/>
    <lineage>
        <taxon>Bacteria</taxon>
        <taxon>Bacillati</taxon>
        <taxon>Bacillota</taxon>
        <taxon>Bacilli</taxon>
        <taxon>Bacillales</taxon>
        <taxon>Bacillaceae</taxon>
        <taxon>Bacillus</taxon>
    </lineage>
</organism>
<proteinExistence type="predicted"/>
<dbReference type="STRING" id="1441095.AM592_16105"/>
<dbReference type="EMBL" id="CP012600">
    <property type="protein sequence ID" value="ALC84279.1"/>
    <property type="molecule type" value="Genomic_DNA"/>
</dbReference>
<dbReference type="PATRIC" id="fig|1441095.3.peg.3552"/>
<reference evidence="1 2" key="2">
    <citation type="journal article" date="2016" name="Int. J. Syst. Evol. Microbiol.">
        <title>Bacillus gobiensis sp. nov., isolated from a soil sample.</title>
        <authorList>
            <person name="Liu B."/>
            <person name="Liu G.H."/>
            <person name="Cetin S."/>
            <person name="Schumann P."/>
            <person name="Pan Z.Z."/>
            <person name="Chen Q.Q."/>
        </authorList>
    </citation>
    <scope>NUCLEOTIDE SEQUENCE [LARGE SCALE GENOMIC DNA]</scope>
    <source>
        <strain evidence="1 2">FJAT-4402</strain>
    </source>
</reference>
<gene>
    <name evidence="1" type="ORF">AM592_16105</name>
</gene>
<evidence type="ECO:0000313" key="1">
    <source>
        <dbReference type="EMBL" id="ALC84279.1"/>
    </source>
</evidence>